<dbReference type="InterPro" id="IPR001478">
    <property type="entry name" value="PDZ"/>
</dbReference>
<accession>A0A8K1FMN5</accession>
<evidence type="ECO:0000259" key="4">
    <source>
        <dbReference type="PROSITE" id="PS50106"/>
    </source>
</evidence>
<protein>
    <submittedName>
        <fullName evidence="5">Uncharacterized protein</fullName>
    </submittedName>
</protein>
<proteinExistence type="predicted"/>
<organism evidence="5 6">
    <name type="scientific">Pythium oligandrum</name>
    <name type="common">Mycoparasitic fungus</name>
    <dbReference type="NCBI Taxonomy" id="41045"/>
    <lineage>
        <taxon>Eukaryota</taxon>
        <taxon>Sar</taxon>
        <taxon>Stramenopiles</taxon>
        <taxon>Oomycota</taxon>
        <taxon>Peronosporomycetes</taxon>
        <taxon>Pythiales</taxon>
        <taxon>Pythiaceae</taxon>
        <taxon>Pythium</taxon>
    </lineage>
</organism>
<dbReference type="CDD" id="cd00821">
    <property type="entry name" value="PH"/>
    <property type="match status" value="2"/>
</dbReference>
<dbReference type="PROSITE" id="PS50003">
    <property type="entry name" value="PH_DOMAIN"/>
    <property type="match status" value="4"/>
</dbReference>
<dbReference type="InterPro" id="IPR036034">
    <property type="entry name" value="PDZ_sf"/>
</dbReference>
<feature type="domain" description="PDZ" evidence="4">
    <location>
        <begin position="229"/>
        <end position="315"/>
    </location>
</feature>
<comment type="caution">
    <text evidence="5">The sequence shown here is derived from an EMBL/GenBank/DDBJ whole genome shotgun (WGS) entry which is preliminary data.</text>
</comment>
<dbReference type="GO" id="GO:0005802">
    <property type="term" value="C:trans-Golgi network"/>
    <property type="evidence" value="ECO:0007669"/>
    <property type="project" value="TreeGrafter"/>
</dbReference>
<dbReference type="PANTHER" id="PTHR22902">
    <property type="entry name" value="SESQUIPEDALIAN"/>
    <property type="match status" value="1"/>
</dbReference>
<sequence>MADSGVAGAGGVAGDDPSENAYEKLSREVHQMQITSAIHQEWLENPKGYLLKPDFKRRMQHVGAGGKKLNSSRVLRIHLPGNTYRKRWFVLDGMILRYFKSEAEDQELGEIHLTSVNAVLPSSIADAPEHALDLVCADRIYTIAGNDREDMVRWATVLTLVLRGEYKPKLMQRPESTIIRGSSVIPRISRKTAQVSVSRFTDANGLRMTSALAEDPDGKDPIDDLKEKIITVTFDQQGPLNLQLRGTVDDEVMVCGFNESPDGSVGLAEASGVIKIGDLLISINNHYFTNIEFQHAIDLIQNAGRPLTLRFSRIDNSAQLETKRVAEGWILAKEPAAHRYRIRMLQLHGTKLKLFKPSMQGGRADQPSLTLLMDEVTDIRPINDTREAVSAFTQCYPKQWGITLEGTRSIFTFYTRNREEMLQWVDLLKNCPLFSSRSSRLSIPVHPVATVEFNPVLEPKILMQDGIGKLGDLIPTFGVHEFMLLEDGKLMYYVDKQAAASRSRPIGTIRCDTIVSIVASYATENRQQDQRPQQSNFGLGSFGDPEKNEPESEEDTMPWRLELGIMVNSSVQRYRRSFTLCFENQEKMMKWGSCISREAKRLTGQEYNISSIARRASRSNSQSYAGGRDSHFGRPTVARVITNPAKYTDPNVKQFPPLYRSLKDVAAKTATKGWFFVKKPRSIGYESYHPRFVVLRDNELLFFKYEVDDGDSESAASSLNLRTIKDVRDAESGFQENLDFTIQLTTADDVVWMLVAESFAQKETWLSALIWISDYYFRGGNVSGNDSASKAALEKRAKAAGLMSVIPEADDEDTASVRESSMSDVAGPSPPEVAAQLLVSESTEMSGWLQIGGREVYATISNNVFSYYDRQEDHQNEWGDAIDAISLKQIEDVHSDGFQAGSFVVKVEGENEVQLVAESARHAKRWMLVMCSCGDLILKKTPRSDSWASTQPKEAWIWKLDRLYQVFRRRYFSLRNHQLIFSTEAGGRPLGMISLPCIFHLALSKVCTRSKDEADFYQLEISFAIPTTAEESSHGDQVGDFYALVLAFETEEMLRDWANAIYDCCTNSMSIQATATVPPLGDIQILPKELLKTFRFEKSSIEDGTSSTLANSSEFSASGWLYYRTAKEERVRLRYFVQWGYELSIYKHEVLADEATAIRYGVIDCRALVDVRFAYINSPENAVELVLGSGIRVVIIPRTDDEAVMWRNALLDVKRAYGYLESGKNKNDIFGSGVFISRGSTFNAQKDNEELLRAQIEASVIYSSNLQEWDGKRWIPKYFVLTTSRVLVMSLALHLYDEDPDILGSFASKDIVEVRSCSDLEEAEIGGGKATCVVTVKVPITSDPAGPVAPAATTEERYFLKCDSLDHCLEWMRFLCSTNNKLELKKNAATGLWGTVNRVASLSRHHSFMLTTPLTAASNMTPSASGLADRASRRLSRVDAAKRRTSELIMSRKMSTTTGR</sequence>
<dbReference type="Proteomes" id="UP000794436">
    <property type="component" value="Unassembled WGS sequence"/>
</dbReference>
<dbReference type="SMART" id="SM00233">
    <property type="entry name" value="PH"/>
    <property type="match status" value="8"/>
</dbReference>
<feature type="domain" description="PH" evidence="3">
    <location>
        <begin position="668"/>
        <end position="774"/>
    </location>
</feature>
<dbReference type="Pfam" id="PF00169">
    <property type="entry name" value="PH"/>
    <property type="match status" value="2"/>
</dbReference>
<dbReference type="GO" id="GO:0005769">
    <property type="term" value="C:early endosome"/>
    <property type="evidence" value="ECO:0007669"/>
    <property type="project" value="TreeGrafter"/>
</dbReference>
<gene>
    <name evidence="5" type="ORF">Poli38472_002779</name>
</gene>
<feature type="compositionally biased region" description="Polar residues" evidence="2">
    <location>
        <begin position="525"/>
        <end position="538"/>
    </location>
</feature>
<dbReference type="PROSITE" id="PS50106">
    <property type="entry name" value="PDZ"/>
    <property type="match status" value="1"/>
</dbReference>
<dbReference type="GO" id="GO:0001881">
    <property type="term" value="P:receptor recycling"/>
    <property type="evidence" value="ECO:0007669"/>
    <property type="project" value="TreeGrafter"/>
</dbReference>
<dbReference type="EMBL" id="SPLM01000072">
    <property type="protein sequence ID" value="TMW63838.1"/>
    <property type="molecule type" value="Genomic_DNA"/>
</dbReference>
<evidence type="ECO:0000313" key="5">
    <source>
        <dbReference type="EMBL" id="TMW63838.1"/>
    </source>
</evidence>
<feature type="domain" description="PH" evidence="3">
    <location>
        <begin position="68"/>
        <end position="163"/>
    </location>
</feature>
<dbReference type="InterPro" id="IPR045188">
    <property type="entry name" value="Boi1/Boi2-like"/>
</dbReference>
<dbReference type="InterPro" id="IPR011993">
    <property type="entry name" value="PH-like_dom_sf"/>
</dbReference>
<dbReference type="GO" id="GO:0042147">
    <property type="term" value="P:retrograde transport, endosome to Golgi"/>
    <property type="evidence" value="ECO:0007669"/>
    <property type="project" value="TreeGrafter"/>
</dbReference>
<keyword evidence="1" id="KW-0597">Phosphoprotein</keyword>
<dbReference type="GO" id="GO:0007032">
    <property type="term" value="P:endosome organization"/>
    <property type="evidence" value="ECO:0007669"/>
    <property type="project" value="TreeGrafter"/>
</dbReference>
<dbReference type="GO" id="GO:0055037">
    <property type="term" value="C:recycling endosome"/>
    <property type="evidence" value="ECO:0007669"/>
    <property type="project" value="TreeGrafter"/>
</dbReference>
<evidence type="ECO:0000256" key="1">
    <source>
        <dbReference type="ARBA" id="ARBA00022553"/>
    </source>
</evidence>
<dbReference type="GO" id="GO:0005829">
    <property type="term" value="C:cytosol"/>
    <property type="evidence" value="ECO:0007669"/>
    <property type="project" value="GOC"/>
</dbReference>
<dbReference type="OrthoDB" id="2157866at2759"/>
<name>A0A8K1FMN5_PYTOL</name>
<keyword evidence="6" id="KW-1185">Reference proteome</keyword>
<dbReference type="InterPro" id="IPR001849">
    <property type="entry name" value="PH_domain"/>
</dbReference>
<dbReference type="SMART" id="SM00228">
    <property type="entry name" value="PDZ"/>
    <property type="match status" value="1"/>
</dbReference>
<feature type="domain" description="PH" evidence="3">
    <location>
        <begin position="950"/>
        <end position="1066"/>
    </location>
</feature>
<dbReference type="SUPFAM" id="SSF50729">
    <property type="entry name" value="PH domain-like"/>
    <property type="match status" value="6"/>
</dbReference>
<evidence type="ECO:0000259" key="3">
    <source>
        <dbReference type="PROSITE" id="PS50003"/>
    </source>
</evidence>
<feature type="domain" description="PH" evidence="3">
    <location>
        <begin position="323"/>
        <end position="433"/>
    </location>
</feature>
<reference evidence="5" key="1">
    <citation type="submission" date="2019-03" db="EMBL/GenBank/DDBJ databases">
        <title>Long read genome sequence of the mycoparasitic Pythium oligandrum ATCC 38472 isolated from sugarbeet rhizosphere.</title>
        <authorList>
            <person name="Gaulin E."/>
        </authorList>
    </citation>
    <scope>NUCLEOTIDE SEQUENCE</scope>
    <source>
        <strain evidence="5">ATCC 38472_TT</strain>
    </source>
</reference>
<dbReference type="Gene3D" id="2.30.29.30">
    <property type="entry name" value="Pleckstrin-homology domain (PH domain)/Phosphotyrosine-binding domain (PTB)"/>
    <property type="match status" value="4"/>
</dbReference>
<dbReference type="SUPFAM" id="SSF50156">
    <property type="entry name" value="PDZ domain-like"/>
    <property type="match status" value="1"/>
</dbReference>
<evidence type="ECO:0000313" key="6">
    <source>
        <dbReference type="Proteomes" id="UP000794436"/>
    </source>
</evidence>
<feature type="region of interest" description="Disordered" evidence="2">
    <location>
        <begin position="525"/>
        <end position="557"/>
    </location>
</feature>
<dbReference type="Pfam" id="PF00595">
    <property type="entry name" value="PDZ"/>
    <property type="match status" value="1"/>
</dbReference>
<dbReference type="PANTHER" id="PTHR22902:SF27">
    <property type="entry name" value="PLECKSTRIN HOMOLOGY DOMAIN-CONTAINING FAMILY A MEMBER 3"/>
    <property type="match status" value="1"/>
</dbReference>
<dbReference type="Gene3D" id="2.30.42.10">
    <property type="match status" value="1"/>
</dbReference>
<evidence type="ECO:0000256" key="2">
    <source>
        <dbReference type="SAM" id="MobiDB-lite"/>
    </source>
</evidence>